<dbReference type="InterPro" id="IPR029787">
    <property type="entry name" value="Nucleotide_cyclase"/>
</dbReference>
<dbReference type="InterPro" id="IPR052163">
    <property type="entry name" value="DGC-Regulatory_Protein"/>
</dbReference>
<dbReference type="InterPro" id="IPR043128">
    <property type="entry name" value="Rev_trsase/Diguanyl_cyclase"/>
</dbReference>
<evidence type="ECO:0000259" key="3">
    <source>
        <dbReference type="PROSITE" id="PS50113"/>
    </source>
</evidence>
<dbReference type="PROSITE" id="PS50887">
    <property type="entry name" value="GGDEF"/>
    <property type="match status" value="1"/>
</dbReference>
<dbReference type="InterPro" id="IPR000160">
    <property type="entry name" value="GGDEF_dom"/>
</dbReference>
<protein>
    <submittedName>
        <fullName evidence="5">Diguanylate cyclase</fullName>
    </submittedName>
</protein>
<dbReference type="PROSITE" id="PS50113">
    <property type="entry name" value="PAC"/>
    <property type="match status" value="1"/>
</dbReference>
<dbReference type="InterPro" id="IPR035965">
    <property type="entry name" value="PAS-like_dom_sf"/>
</dbReference>
<dbReference type="CDD" id="cd00130">
    <property type="entry name" value="PAS"/>
    <property type="match status" value="1"/>
</dbReference>
<dbReference type="InterPro" id="IPR001610">
    <property type="entry name" value="PAC"/>
</dbReference>
<feature type="domain" description="GGDEF" evidence="4">
    <location>
        <begin position="326"/>
        <end position="459"/>
    </location>
</feature>
<dbReference type="Pfam" id="PF13426">
    <property type="entry name" value="PAS_9"/>
    <property type="match status" value="1"/>
</dbReference>
<name>A0ABX1R080_9ALTE</name>
<dbReference type="SMART" id="SM00086">
    <property type="entry name" value="PAC"/>
    <property type="match status" value="1"/>
</dbReference>
<dbReference type="SUPFAM" id="SSF55073">
    <property type="entry name" value="Nucleotide cyclase"/>
    <property type="match status" value="1"/>
</dbReference>
<dbReference type="SUPFAM" id="SSF55785">
    <property type="entry name" value="PYP-like sensor domain (PAS domain)"/>
    <property type="match status" value="2"/>
</dbReference>
<evidence type="ECO:0000313" key="5">
    <source>
        <dbReference type="EMBL" id="NMH59880.1"/>
    </source>
</evidence>
<sequence length="459" mass="51920">MNDINELNLKNILEHAHIGIIIHRWDTSVAYVNPKALELLRLDYDRIIGKSAYDTQWHFIDDRGRKLTVDDYPVNRVIRTRKKLSNEIMGVIDDSAKEISGFMVNAYYEGEGGKGSFVIVTFIDISDAKKMFSFEDIVENTQDIVIVTEASDIDYPTGPKIVYVNKAFETLTGYTSDEVIGETPRILQGALTDEAATKRIHDALNQGKAINETLLNYDKNGRPYWIEFNIIPLVNKYGEITHFAAIERDVSESIFRQEQLTKRNTDLRVLKDKLEEMVASRTEELQKAKATLEKIAFFDPLTQAPNRRFFRSQITKLISASQRHNTSVVIGLLDIDNFKKVNDTYGHDFGDDVLIALTNAIQAIFRTEDAFCRYGGEEFAFAVAANQPQDAAALGQRLLEAARQVTVQAESKMVTITVSIGMKILNAKKIKDFEHTLSEADSALYQAKHDGKDCYVILE</sequence>
<feature type="domain" description="PAS" evidence="2">
    <location>
        <begin position="5"/>
        <end position="51"/>
    </location>
</feature>
<dbReference type="PANTHER" id="PTHR46663:SF3">
    <property type="entry name" value="SLL0267 PROTEIN"/>
    <property type="match status" value="1"/>
</dbReference>
<dbReference type="NCBIfam" id="TIGR00254">
    <property type="entry name" value="GGDEF"/>
    <property type="match status" value="1"/>
</dbReference>
<organism evidence="5 6">
    <name type="scientific">Alteromonas ponticola</name>
    <dbReference type="NCBI Taxonomy" id="2720613"/>
    <lineage>
        <taxon>Bacteria</taxon>
        <taxon>Pseudomonadati</taxon>
        <taxon>Pseudomonadota</taxon>
        <taxon>Gammaproteobacteria</taxon>
        <taxon>Alteromonadales</taxon>
        <taxon>Alteromonadaceae</taxon>
        <taxon>Alteromonas/Salinimonas group</taxon>
        <taxon>Alteromonas</taxon>
    </lineage>
</organism>
<dbReference type="PANTHER" id="PTHR46663">
    <property type="entry name" value="DIGUANYLATE CYCLASE DGCT-RELATED"/>
    <property type="match status" value="1"/>
</dbReference>
<feature type="domain" description="PAS" evidence="2">
    <location>
        <begin position="130"/>
        <end position="183"/>
    </location>
</feature>
<comment type="caution">
    <text evidence="5">The sequence shown here is derived from an EMBL/GenBank/DDBJ whole genome shotgun (WGS) entry which is preliminary data.</text>
</comment>
<dbReference type="Gene3D" id="3.30.450.20">
    <property type="entry name" value="PAS domain"/>
    <property type="match status" value="2"/>
</dbReference>
<dbReference type="NCBIfam" id="TIGR00229">
    <property type="entry name" value="sensory_box"/>
    <property type="match status" value="1"/>
</dbReference>
<accession>A0ABX1R080</accession>
<dbReference type="EMBL" id="JAATNW010000004">
    <property type="protein sequence ID" value="NMH59880.1"/>
    <property type="molecule type" value="Genomic_DNA"/>
</dbReference>
<dbReference type="CDD" id="cd01949">
    <property type="entry name" value="GGDEF"/>
    <property type="match status" value="1"/>
</dbReference>
<feature type="domain" description="PAC" evidence="3">
    <location>
        <begin position="208"/>
        <end position="262"/>
    </location>
</feature>
<dbReference type="Gene3D" id="3.30.70.270">
    <property type="match status" value="1"/>
</dbReference>
<dbReference type="Pfam" id="PF13188">
    <property type="entry name" value="PAS_8"/>
    <property type="match status" value="1"/>
</dbReference>
<dbReference type="Pfam" id="PF00990">
    <property type="entry name" value="GGDEF"/>
    <property type="match status" value="1"/>
</dbReference>
<dbReference type="Proteomes" id="UP000709336">
    <property type="component" value="Unassembled WGS sequence"/>
</dbReference>
<dbReference type="PROSITE" id="PS50112">
    <property type="entry name" value="PAS"/>
    <property type="match status" value="2"/>
</dbReference>
<feature type="coiled-coil region" evidence="1">
    <location>
        <begin position="257"/>
        <end position="291"/>
    </location>
</feature>
<evidence type="ECO:0000259" key="2">
    <source>
        <dbReference type="PROSITE" id="PS50112"/>
    </source>
</evidence>
<dbReference type="InterPro" id="IPR000014">
    <property type="entry name" value="PAS"/>
</dbReference>
<dbReference type="InterPro" id="IPR000700">
    <property type="entry name" value="PAS-assoc_C"/>
</dbReference>
<evidence type="ECO:0000259" key="4">
    <source>
        <dbReference type="PROSITE" id="PS50887"/>
    </source>
</evidence>
<dbReference type="RefSeq" id="WP_169210456.1">
    <property type="nucleotide sequence ID" value="NZ_JAATNW010000004.1"/>
</dbReference>
<reference evidence="5 6" key="1">
    <citation type="submission" date="2020-03" db="EMBL/GenBank/DDBJ databases">
        <title>Alteromonas ponticola sp. nov., isolated from seawater.</title>
        <authorList>
            <person name="Yoon J.-H."/>
            <person name="Kim Y.-O."/>
        </authorList>
    </citation>
    <scope>NUCLEOTIDE SEQUENCE [LARGE SCALE GENOMIC DNA]</scope>
    <source>
        <strain evidence="5 6">MYP5</strain>
    </source>
</reference>
<dbReference type="SMART" id="SM00267">
    <property type="entry name" value="GGDEF"/>
    <property type="match status" value="1"/>
</dbReference>
<gene>
    <name evidence="5" type="ORF">HCJ96_07625</name>
</gene>
<keyword evidence="6" id="KW-1185">Reference proteome</keyword>
<evidence type="ECO:0000313" key="6">
    <source>
        <dbReference type="Proteomes" id="UP000709336"/>
    </source>
</evidence>
<keyword evidence="1" id="KW-0175">Coiled coil</keyword>
<proteinExistence type="predicted"/>
<evidence type="ECO:0000256" key="1">
    <source>
        <dbReference type="SAM" id="Coils"/>
    </source>
</evidence>
<dbReference type="SMART" id="SM00091">
    <property type="entry name" value="PAS"/>
    <property type="match status" value="2"/>
</dbReference>